<dbReference type="EMBL" id="MNCJ02000318">
    <property type="protein sequence ID" value="KAF5812750.1"/>
    <property type="molecule type" value="Genomic_DNA"/>
</dbReference>
<dbReference type="Proteomes" id="UP000215914">
    <property type="component" value="Unassembled WGS sequence"/>
</dbReference>
<keyword evidence="5" id="KW-0560">Oxidoreductase</keyword>
<evidence type="ECO:0000256" key="2">
    <source>
        <dbReference type="ARBA" id="ARBA00011738"/>
    </source>
</evidence>
<proteinExistence type="predicted"/>
<dbReference type="GO" id="GO:0030604">
    <property type="term" value="F:1-deoxy-D-xylulose-5-phosphate reductoisomerase activity"/>
    <property type="evidence" value="ECO:0007669"/>
    <property type="project" value="UniProtKB-EC"/>
</dbReference>
<comment type="subunit">
    <text evidence="2">Homodimer.</text>
</comment>
<evidence type="ECO:0000256" key="1">
    <source>
        <dbReference type="ARBA" id="ARBA00001946"/>
    </source>
</evidence>
<dbReference type="Gene3D" id="3.40.50.970">
    <property type="match status" value="1"/>
</dbReference>
<dbReference type="GO" id="GO:0008661">
    <property type="term" value="F:1-deoxy-D-xylulose-5-phosphate synthase activity"/>
    <property type="evidence" value="ECO:0007669"/>
    <property type="project" value="UniProtKB-EC"/>
</dbReference>
<gene>
    <name evidence="5" type="ORF">HanXRQr2_Chr03g0090101</name>
</gene>
<dbReference type="Pfam" id="PF13292">
    <property type="entry name" value="DXP_synthase_N"/>
    <property type="match status" value="1"/>
</dbReference>
<accession>A0A9K3NUU4</accession>
<dbReference type="EC" id="2.2.1.7" evidence="5"/>
<dbReference type="PANTHER" id="PTHR43322">
    <property type="entry name" value="1-D-DEOXYXYLULOSE 5-PHOSPHATE SYNTHASE-RELATED"/>
    <property type="match status" value="1"/>
</dbReference>
<reference evidence="5" key="2">
    <citation type="submission" date="2020-06" db="EMBL/GenBank/DDBJ databases">
        <title>Helianthus annuus Genome sequencing and assembly Release 2.</title>
        <authorList>
            <person name="Gouzy J."/>
            <person name="Langlade N."/>
            <person name="Munos S."/>
        </authorList>
    </citation>
    <scope>NUCLEOTIDE SEQUENCE</scope>
    <source>
        <tissue evidence="5">Leaves</tissue>
    </source>
</reference>
<comment type="caution">
    <text evidence="5">The sequence shown here is derived from an EMBL/GenBank/DDBJ whole genome shotgun (WGS) entry which is preliminary data.</text>
</comment>
<dbReference type="EC" id="1.1.1.267" evidence="5"/>
<dbReference type="InterPro" id="IPR005477">
    <property type="entry name" value="Dxylulose-5-P_synthase"/>
</dbReference>
<reference evidence="5" key="1">
    <citation type="journal article" date="2017" name="Nature">
        <title>The sunflower genome provides insights into oil metabolism, flowering and Asterid evolution.</title>
        <authorList>
            <person name="Badouin H."/>
            <person name="Gouzy J."/>
            <person name="Grassa C.J."/>
            <person name="Murat F."/>
            <person name="Staton S.E."/>
            <person name="Cottret L."/>
            <person name="Lelandais-Briere C."/>
            <person name="Owens G.L."/>
            <person name="Carrere S."/>
            <person name="Mayjonade B."/>
            <person name="Legrand L."/>
            <person name="Gill N."/>
            <person name="Kane N.C."/>
            <person name="Bowers J.E."/>
            <person name="Hubner S."/>
            <person name="Bellec A."/>
            <person name="Berard A."/>
            <person name="Berges H."/>
            <person name="Blanchet N."/>
            <person name="Boniface M.C."/>
            <person name="Brunel D."/>
            <person name="Catrice O."/>
            <person name="Chaidir N."/>
            <person name="Claudel C."/>
            <person name="Donnadieu C."/>
            <person name="Faraut T."/>
            <person name="Fievet G."/>
            <person name="Helmstetter N."/>
            <person name="King M."/>
            <person name="Knapp S.J."/>
            <person name="Lai Z."/>
            <person name="Le Paslier M.C."/>
            <person name="Lippi Y."/>
            <person name="Lorenzon L."/>
            <person name="Mandel J.R."/>
            <person name="Marage G."/>
            <person name="Marchand G."/>
            <person name="Marquand E."/>
            <person name="Bret-Mestries E."/>
            <person name="Morien E."/>
            <person name="Nambeesan S."/>
            <person name="Nguyen T."/>
            <person name="Pegot-Espagnet P."/>
            <person name="Pouilly N."/>
            <person name="Raftis F."/>
            <person name="Sallet E."/>
            <person name="Schiex T."/>
            <person name="Thomas J."/>
            <person name="Vandecasteele C."/>
            <person name="Vares D."/>
            <person name="Vear F."/>
            <person name="Vautrin S."/>
            <person name="Crespi M."/>
            <person name="Mangin B."/>
            <person name="Burke J.M."/>
            <person name="Salse J."/>
            <person name="Munos S."/>
            <person name="Vincourt P."/>
            <person name="Rieseberg L.H."/>
            <person name="Langlade N.B."/>
        </authorList>
    </citation>
    <scope>NUCLEOTIDE SEQUENCE</scope>
    <source>
        <tissue evidence="5">Leaves</tissue>
    </source>
</reference>
<name>A0A9K3NUU4_HELAN</name>
<evidence type="ECO:0000313" key="5">
    <source>
        <dbReference type="EMBL" id="KAF5812750.1"/>
    </source>
</evidence>
<sequence>MMSAGFTFTQNYMLHANRNLKGWLMSSEKSLYRFKDWGLPEFKFRGRRTNRHTAPCVFNIPKDKIIWNIGHHSYPRKILTGRQAQMGTLWQTGGLVGLPKRVNMTLLVLVIAWLAFRRVRTLTKGSALRALSPEDLVMLSPYQLAAFKVFSLLYRTHVVNTIAVMVHTKD</sequence>
<protein>
    <submittedName>
        <fullName evidence="5">1-deoxy-D-xylulose-5-phosphate synthase, 1-deoxy-D-xylulose-5-phosphate reductoisomerase</fullName>
        <ecNumber evidence="5">1.1.1.267</ecNumber>
        <ecNumber evidence="5">2.2.1.7</ecNumber>
    </submittedName>
</protein>
<dbReference type="AlphaFoldDB" id="A0A9K3NUU4"/>
<organism evidence="5 6">
    <name type="scientific">Helianthus annuus</name>
    <name type="common">Common sunflower</name>
    <dbReference type="NCBI Taxonomy" id="4232"/>
    <lineage>
        <taxon>Eukaryota</taxon>
        <taxon>Viridiplantae</taxon>
        <taxon>Streptophyta</taxon>
        <taxon>Embryophyta</taxon>
        <taxon>Tracheophyta</taxon>
        <taxon>Spermatophyta</taxon>
        <taxon>Magnoliopsida</taxon>
        <taxon>eudicotyledons</taxon>
        <taxon>Gunneridae</taxon>
        <taxon>Pentapetalae</taxon>
        <taxon>asterids</taxon>
        <taxon>campanulids</taxon>
        <taxon>Asterales</taxon>
        <taxon>Asteraceae</taxon>
        <taxon>Asteroideae</taxon>
        <taxon>Heliantheae alliance</taxon>
        <taxon>Heliantheae</taxon>
        <taxon>Helianthus</taxon>
    </lineage>
</organism>
<evidence type="ECO:0000256" key="4">
    <source>
        <dbReference type="ARBA" id="ARBA00023052"/>
    </source>
</evidence>
<keyword evidence="3 5" id="KW-0808">Transferase</keyword>
<evidence type="ECO:0000256" key="3">
    <source>
        <dbReference type="ARBA" id="ARBA00022679"/>
    </source>
</evidence>
<evidence type="ECO:0000313" key="6">
    <source>
        <dbReference type="Proteomes" id="UP000215914"/>
    </source>
</evidence>
<dbReference type="PANTHER" id="PTHR43322:SF6">
    <property type="entry name" value="1-DEOXY-D-XYLULOSE-5-PHOSPHATE SYNTHASE"/>
    <property type="match status" value="1"/>
</dbReference>
<dbReference type="GO" id="GO:0016114">
    <property type="term" value="P:terpenoid biosynthetic process"/>
    <property type="evidence" value="ECO:0007669"/>
    <property type="project" value="InterPro"/>
</dbReference>
<comment type="cofactor">
    <cofactor evidence="1">
        <name>Mg(2+)</name>
        <dbReference type="ChEBI" id="CHEBI:18420"/>
    </cofactor>
</comment>
<keyword evidence="4" id="KW-0786">Thiamine pyrophosphate</keyword>
<dbReference type="Gramene" id="mRNA:HanXRQr2_Chr03g0090101">
    <property type="protein sequence ID" value="mRNA:HanXRQr2_Chr03g0090101"/>
    <property type="gene ID" value="HanXRQr2_Chr03g0090101"/>
</dbReference>
<keyword evidence="6" id="KW-1185">Reference proteome</keyword>